<dbReference type="GO" id="GO:0042834">
    <property type="term" value="F:peptidoglycan binding"/>
    <property type="evidence" value="ECO:0007669"/>
    <property type="project" value="InterPro"/>
</dbReference>
<keyword evidence="6" id="KW-0961">Cell wall biogenesis/degradation</keyword>
<evidence type="ECO:0000256" key="4">
    <source>
        <dbReference type="ARBA" id="ARBA00022960"/>
    </source>
</evidence>
<dbReference type="GO" id="GO:0006508">
    <property type="term" value="P:proteolysis"/>
    <property type="evidence" value="ECO:0007669"/>
    <property type="project" value="InterPro"/>
</dbReference>
<dbReference type="Pfam" id="PF05036">
    <property type="entry name" value="SPOR"/>
    <property type="match status" value="1"/>
</dbReference>
<dbReference type="InterPro" id="IPR007730">
    <property type="entry name" value="SPOR-like_dom"/>
</dbReference>
<feature type="domain" description="SPOR" evidence="12">
    <location>
        <begin position="453"/>
        <end position="536"/>
    </location>
</feature>
<dbReference type="PRINTS" id="PR00725">
    <property type="entry name" value="DADACBPTASE1"/>
</dbReference>
<organism evidence="13">
    <name type="scientific">uncultured Pleomorphomonas sp</name>
    <dbReference type="NCBI Taxonomy" id="442121"/>
    <lineage>
        <taxon>Bacteria</taxon>
        <taxon>Pseudomonadati</taxon>
        <taxon>Pseudomonadota</taxon>
        <taxon>Alphaproteobacteria</taxon>
        <taxon>Hyphomicrobiales</taxon>
        <taxon>Pleomorphomonadaceae</taxon>
        <taxon>Pleomorphomonas</taxon>
        <taxon>environmental samples</taxon>
    </lineage>
</organism>
<dbReference type="GO" id="GO:0008360">
    <property type="term" value="P:regulation of cell shape"/>
    <property type="evidence" value="ECO:0007669"/>
    <property type="project" value="UniProtKB-KW"/>
</dbReference>
<feature type="active site" description="Proton acceptor" evidence="7">
    <location>
        <position position="62"/>
    </location>
</feature>
<feature type="binding site" evidence="8">
    <location>
        <position position="221"/>
    </location>
    <ligand>
        <name>substrate</name>
    </ligand>
</feature>
<proteinExistence type="inferred from homology"/>
<dbReference type="RefSeq" id="WP_288199572.1">
    <property type="nucleotide sequence ID" value="NZ_LT608334.1"/>
</dbReference>
<evidence type="ECO:0000256" key="3">
    <source>
        <dbReference type="ARBA" id="ARBA00022801"/>
    </source>
</evidence>
<comment type="similarity">
    <text evidence="1 9">Belongs to the peptidase S11 family.</text>
</comment>
<sequence>MAAPAAVAVIATGVSTVAIAAKEFPSQVVPSKYAAIVVDTASGKVLYEANSDARRYPASLTKMMTLYVLFEELERGRFKFSTPLRVSALAQRQAPTKLGLRAGETISVEDAIKGLITRSANDAAAVIAENVAGSVPAFADRMTRTARAIGMTNTRFRNANGLPDPGQYTSARDMMKLGVALQARFPQYYPLFSIRSYNFRGRTIGSHNNLLGRINGVDGIKTGYVNASGFNIVTSVKRDGRKIMAVVMGGKTAAQRDAHMVQLVNTYLPKASRGRGYDDRLVADAMNAPKVAAASAAAPAEPARLVVASTLPPHPAPLPRPMTADAGNADPDPALVTASVAAAAPLPPVAPATTEVAAMPAPVVAPAAAPSPEPVSLATATLPASLANAHLPSSAAEAFADIGPAPQSDPMADLVARADVHSRRAAGKTVEVASAEPANVMTDAVQAPAAASARQRSGWYIQIGAVGSKAAAMDLLDKAKSAAPQLAAASPFAEAFSKGGSTVVRARFGGFENEKAANRACAALKKNDFACFTIRL</sequence>
<feature type="chain" id="PRO_5013166017" evidence="11">
    <location>
        <begin position="21"/>
        <end position="536"/>
    </location>
</feature>
<dbReference type="GO" id="GO:0071555">
    <property type="term" value="P:cell wall organization"/>
    <property type="evidence" value="ECO:0007669"/>
    <property type="project" value="UniProtKB-KW"/>
</dbReference>
<dbReference type="EMBL" id="FMJD01000004">
    <property type="protein sequence ID" value="SCM73749.1"/>
    <property type="molecule type" value="Genomic_DNA"/>
</dbReference>
<evidence type="ECO:0000256" key="5">
    <source>
        <dbReference type="ARBA" id="ARBA00022984"/>
    </source>
</evidence>
<dbReference type="SUPFAM" id="SSF110997">
    <property type="entry name" value="Sporulation related repeat"/>
    <property type="match status" value="1"/>
</dbReference>
<evidence type="ECO:0000256" key="6">
    <source>
        <dbReference type="ARBA" id="ARBA00023316"/>
    </source>
</evidence>
<keyword evidence="2 11" id="KW-0732">Signal</keyword>
<name>A0A212L8U0_9HYPH</name>
<dbReference type="PANTHER" id="PTHR21581">
    <property type="entry name" value="D-ALANYL-D-ALANINE CARBOXYPEPTIDASE"/>
    <property type="match status" value="1"/>
</dbReference>
<evidence type="ECO:0000259" key="12">
    <source>
        <dbReference type="PROSITE" id="PS51724"/>
    </source>
</evidence>
<feature type="active site" description="Acyl-ester intermediate" evidence="7">
    <location>
        <position position="59"/>
    </location>
</feature>
<gene>
    <name evidence="13" type="ORF">KL86PLE_120067</name>
</gene>
<dbReference type="PROSITE" id="PS51724">
    <property type="entry name" value="SPOR"/>
    <property type="match status" value="1"/>
</dbReference>
<dbReference type="Pfam" id="PF00768">
    <property type="entry name" value="Peptidase_S11"/>
    <property type="match status" value="1"/>
</dbReference>
<accession>A0A212L8U0</accession>
<evidence type="ECO:0000256" key="10">
    <source>
        <dbReference type="SAM" id="MobiDB-lite"/>
    </source>
</evidence>
<evidence type="ECO:0000313" key="13">
    <source>
        <dbReference type="EMBL" id="SCM73749.1"/>
    </source>
</evidence>
<evidence type="ECO:0000256" key="2">
    <source>
        <dbReference type="ARBA" id="ARBA00022729"/>
    </source>
</evidence>
<dbReference type="Gene3D" id="3.30.70.1070">
    <property type="entry name" value="Sporulation related repeat"/>
    <property type="match status" value="1"/>
</dbReference>
<dbReference type="Gene3D" id="3.40.710.10">
    <property type="entry name" value="DD-peptidase/beta-lactamase superfamily"/>
    <property type="match status" value="1"/>
</dbReference>
<dbReference type="InterPro" id="IPR001967">
    <property type="entry name" value="Peptidase_S11_N"/>
</dbReference>
<dbReference type="InterPro" id="IPR018044">
    <property type="entry name" value="Peptidase_S11"/>
</dbReference>
<evidence type="ECO:0000256" key="7">
    <source>
        <dbReference type="PIRSR" id="PIRSR618044-1"/>
    </source>
</evidence>
<keyword evidence="5" id="KW-0573">Peptidoglycan synthesis</keyword>
<dbReference type="SUPFAM" id="SSF56601">
    <property type="entry name" value="beta-lactamase/transpeptidase-like"/>
    <property type="match status" value="1"/>
</dbReference>
<dbReference type="InterPro" id="IPR036680">
    <property type="entry name" value="SPOR-like_sf"/>
</dbReference>
<protein>
    <submittedName>
        <fullName evidence="13">Peptidase S11</fullName>
    </submittedName>
</protein>
<feature type="signal peptide" evidence="11">
    <location>
        <begin position="1"/>
        <end position="20"/>
    </location>
</feature>
<feature type="active site" evidence="7">
    <location>
        <position position="119"/>
    </location>
</feature>
<evidence type="ECO:0000256" key="1">
    <source>
        <dbReference type="ARBA" id="ARBA00007164"/>
    </source>
</evidence>
<dbReference type="GO" id="GO:0009252">
    <property type="term" value="P:peptidoglycan biosynthetic process"/>
    <property type="evidence" value="ECO:0007669"/>
    <property type="project" value="UniProtKB-KW"/>
</dbReference>
<keyword evidence="3" id="KW-0378">Hydrolase</keyword>
<dbReference type="GO" id="GO:0009002">
    <property type="term" value="F:serine-type D-Ala-D-Ala carboxypeptidase activity"/>
    <property type="evidence" value="ECO:0007669"/>
    <property type="project" value="InterPro"/>
</dbReference>
<evidence type="ECO:0000256" key="8">
    <source>
        <dbReference type="PIRSR" id="PIRSR618044-2"/>
    </source>
</evidence>
<evidence type="ECO:0000256" key="11">
    <source>
        <dbReference type="SAM" id="SignalP"/>
    </source>
</evidence>
<evidence type="ECO:0000256" key="9">
    <source>
        <dbReference type="RuleBase" id="RU004016"/>
    </source>
</evidence>
<keyword evidence="4" id="KW-0133">Cell shape</keyword>
<reference evidence="13" key="1">
    <citation type="submission" date="2016-08" db="EMBL/GenBank/DDBJ databases">
        <authorList>
            <person name="Seilhamer J.J."/>
        </authorList>
    </citation>
    <scope>NUCLEOTIDE SEQUENCE</scope>
    <source>
        <strain evidence="13">86</strain>
    </source>
</reference>
<dbReference type="PANTHER" id="PTHR21581:SF6">
    <property type="entry name" value="TRAFFICKING PROTEIN PARTICLE COMPLEX SUBUNIT 12"/>
    <property type="match status" value="1"/>
</dbReference>
<dbReference type="InterPro" id="IPR012338">
    <property type="entry name" value="Beta-lactam/transpept-like"/>
</dbReference>
<feature type="region of interest" description="Disordered" evidence="10">
    <location>
        <begin position="310"/>
        <end position="333"/>
    </location>
</feature>
<dbReference type="AlphaFoldDB" id="A0A212L8U0"/>